<evidence type="ECO:0000256" key="1">
    <source>
        <dbReference type="SAM" id="MobiDB-lite"/>
    </source>
</evidence>
<name>A0A941J236_9BACI</name>
<protein>
    <submittedName>
        <fullName evidence="2">Uncharacterized protein</fullName>
    </submittedName>
</protein>
<reference evidence="2" key="1">
    <citation type="submission" date="2021-04" db="EMBL/GenBank/DDBJ databases">
        <title>Whole genome sequencing of Enterococci isolates from hospitalized patients.</title>
        <authorList>
            <person name="Ogoti B.M."/>
            <person name="Onyambu F.G."/>
        </authorList>
    </citation>
    <scope>NUCLEOTIDE SEQUENCE</scope>
    <source>
        <strain evidence="2">242</strain>
    </source>
</reference>
<sequence>MERKVRDSCGKSVSRGDPAGASRGGFPTAESECLKWKSTSEFLHLVFNNFKKKTVR</sequence>
<evidence type="ECO:0000313" key="2">
    <source>
        <dbReference type="EMBL" id="MBR8644133.1"/>
    </source>
</evidence>
<gene>
    <name evidence="2" type="ORF">KEH51_03950</name>
</gene>
<feature type="region of interest" description="Disordered" evidence="1">
    <location>
        <begin position="1"/>
        <end position="28"/>
    </location>
</feature>
<organism evidence="2 3">
    <name type="scientific">Peribacillus frigoritolerans</name>
    <dbReference type="NCBI Taxonomy" id="450367"/>
    <lineage>
        <taxon>Bacteria</taxon>
        <taxon>Bacillati</taxon>
        <taxon>Bacillota</taxon>
        <taxon>Bacilli</taxon>
        <taxon>Bacillales</taxon>
        <taxon>Bacillaceae</taxon>
        <taxon>Peribacillus</taxon>
    </lineage>
</organism>
<comment type="caution">
    <text evidence="2">The sequence shown here is derived from an EMBL/GenBank/DDBJ whole genome shotgun (WGS) entry which is preliminary data.</text>
</comment>
<dbReference type="EMBL" id="JAGTPW010000004">
    <property type="protein sequence ID" value="MBR8644133.1"/>
    <property type="molecule type" value="Genomic_DNA"/>
</dbReference>
<dbReference type="Proteomes" id="UP000680045">
    <property type="component" value="Unassembled WGS sequence"/>
</dbReference>
<proteinExistence type="predicted"/>
<accession>A0A941J236</accession>
<dbReference type="AlphaFoldDB" id="A0A941J236"/>
<evidence type="ECO:0000313" key="3">
    <source>
        <dbReference type="Proteomes" id="UP000680045"/>
    </source>
</evidence>